<protein>
    <recommendedName>
        <fullName evidence="3">Amidase domain-containing protein</fullName>
    </recommendedName>
</protein>
<evidence type="ECO:0000256" key="1">
    <source>
        <dbReference type="ARBA" id="ARBA00009199"/>
    </source>
</evidence>
<reference evidence="4 5" key="1">
    <citation type="submission" date="2019-07" db="EMBL/GenBank/DDBJ databases">
        <title>Annotation for the trematode Paragonimus westermani.</title>
        <authorList>
            <person name="Choi Y.-J."/>
        </authorList>
    </citation>
    <scope>NUCLEOTIDE SEQUENCE [LARGE SCALE GENOMIC DNA]</scope>
    <source>
        <strain evidence="4">180907_Pwestermani</strain>
    </source>
</reference>
<organism evidence="4 5">
    <name type="scientific">Paragonimus westermani</name>
    <dbReference type="NCBI Taxonomy" id="34504"/>
    <lineage>
        <taxon>Eukaryota</taxon>
        <taxon>Metazoa</taxon>
        <taxon>Spiralia</taxon>
        <taxon>Lophotrochozoa</taxon>
        <taxon>Platyhelminthes</taxon>
        <taxon>Trematoda</taxon>
        <taxon>Digenea</taxon>
        <taxon>Plagiorchiida</taxon>
        <taxon>Troglotremata</taxon>
        <taxon>Troglotrematidae</taxon>
        <taxon>Paragonimus</taxon>
    </lineage>
</organism>
<keyword evidence="5" id="KW-1185">Reference proteome</keyword>
<dbReference type="OrthoDB" id="6428749at2759"/>
<dbReference type="InterPro" id="IPR036928">
    <property type="entry name" value="AS_sf"/>
</dbReference>
<dbReference type="EMBL" id="JTDF01001373">
    <property type="protein sequence ID" value="KAF8570118.1"/>
    <property type="molecule type" value="Genomic_DNA"/>
</dbReference>
<proteinExistence type="inferred from homology"/>
<dbReference type="InterPro" id="IPR052096">
    <property type="entry name" value="Endocannabinoid_amidase"/>
</dbReference>
<feature type="domain" description="Amidase" evidence="3">
    <location>
        <begin position="121"/>
        <end position="614"/>
    </location>
</feature>
<dbReference type="PANTHER" id="PTHR45847:SF6">
    <property type="entry name" value="FATTY ACID AMIDE HYDROLASE"/>
    <property type="match status" value="1"/>
</dbReference>
<dbReference type="SUPFAM" id="SSF75304">
    <property type="entry name" value="Amidase signature (AS) enzymes"/>
    <property type="match status" value="1"/>
</dbReference>
<dbReference type="AlphaFoldDB" id="A0A8T0DSR1"/>
<dbReference type="GO" id="GO:0004040">
    <property type="term" value="F:amidase activity"/>
    <property type="evidence" value="ECO:0007669"/>
    <property type="project" value="TreeGrafter"/>
</dbReference>
<dbReference type="GO" id="GO:0009062">
    <property type="term" value="P:fatty acid catabolic process"/>
    <property type="evidence" value="ECO:0007669"/>
    <property type="project" value="TreeGrafter"/>
</dbReference>
<dbReference type="Proteomes" id="UP000699462">
    <property type="component" value="Unassembled WGS sequence"/>
</dbReference>
<name>A0A8T0DSR1_9TREM</name>
<evidence type="ECO:0000259" key="3">
    <source>
        <dbReference type="Pfam" id="PF01425"/>
    </source>
</evidence>
<dbReference type="GO" id="GO:0017064">
    <property type="term" value="F:fatty acid amide hydrolase activity"/>
    <property type="evidence" value="ECO:0007669"/>
    <property type="project" value="TreeGrafter"/>
</dbReference>
<comment type="caution">
    <text evidence="4">The sequence shown here is derived from an EMBL/GenBank/DDBJ whole genome shotgun (WGS) entry which is preliminary data.</text>
</comment>
<dbReference type="Pfam" id="PF01425">
    <property type="entry name" value="Amidase"/>
    <property type="match status" value="1"/>
</dbReference>
<evidence type="ECO:0000256" key="2">
    <source>
        <dbReference type="ARBA" id="ARBA00022801"/>
    </source>
</evidence>
<dbReference type="Gene3D" id="3.90.1300.10">
    <property type="entry name" value="Amidase signature (AS) domain"/>
    <property type="match status" value="1"/>
</dbReference>
<comment type="similarity">
    <text evidence="1">Belongs to the amidase family.</text>
</comment>
<dbReference type="InterPro" id="IPR023631">
    <property type="entry name" value="Amidase_dom"/>
</dbReference>
<dbReference type="InterPro" id="IPR020556">
    <property type="entry name" value="Amidase_CS"/>
</dbReference>
<dbReference type="PANTHER" id="PTHR45847">
    <property type="entry name" value="FATTY ACID AMIDE HYDROLASE"/>
    <property type="match status" value="1"/>
</dbReference>
<keyword evidence="2" id="KW-0378">Hydrolase</keyword>
<sequence length="631" mass="69608">MGLLPSRRTFQVLYWRIMADILGAHWSMLIGWLDKHGSKRLLLAGGVSMLLSVFLNRLYQLYRTDSRLKQKKRQIKERMTTFREQLMRSSISEAELLSLTELELSELRSRITMGALTPADLLHAFQLKALQLYDKGNSGICEFIQEAESIFMELDRNEPQTPVDSASSENRSPLYGIPISLKESFRIKGYDSTGGVIKLCNMPSEEDCVLVTVLRKSGAVPFVMTSTSQVCRTIDGLNVIFGDVSNPFNLSRISGGSSSGEAVLLAQRGSPVGIGSDIGGSIRIPAAFCGLASLKPTLHRLSGYGMLNLAQHSVLCLSACPGPMCHKVNDLADVMRTLLTPLMFNLDHRVPPLPFDEDSYNETHEKRLTVGFFDNLPCAECMHTVPVVQEAVSQAIKAVTQAGHRVVKFKVPNPAKAVDLFIRCVFADGGSELRKWLAYEPVGTHLRFLAVMLSLPHWMKYVCDFSAILIGCRPLAIASTLGGLKNAQAAIDLTVAVREYRAEFQNAWNRVGPLDALICPVSAYPAPPSNAPAMFITPSAMYTALFNLLDYPAGTVPVAFVDRVDVLESNKAAIQRRLDGDWYNARVAVLQKSSEGLPVSVQVVGAPYREETVLRVMRIIENARSRAEQKN</sequence>
<accession>A0A8T0DSR1</accession>
<evidence type="ECO:0000313" key="5">
    <source>
        <dbReference type="Proteomes" id="UP000699462"/>
    </source>
</evidence>
<evidence type="ECO:0000313" key="4">
    <source>
        <dbReference type="EMBL" id="KAF8570118.1"/>
    </source>
</evidence>
<gene>
    <name evidence="4" type="ORF">P879_01564</name>
</gene>
<dbReference type="PROSITE" id="PS00571">
    <property type="entry name" value="AMIDASES"/>
    <property type="match status" value="1"/>
</dbReference>